<name>F0WLQ5_9STRA</name>
<sequence>MANAGVKPNAVLSALRMTKSDTFANLRTIYNARVNMPNKQLAGRAPLESYLDNLQESDWVHHVEANEVGNITGLFFAYPESIKLANQYNYVVVMDCTYKGSRLRMPLLHIIGMTAFNTTFIVGFCFLAMEKLENYLWAMSKLSTVWENGSAPKVIVKYRELAYMKATEQIFPSSSNFTCLWHINKNILANCKQYYANQEDFDAFMQMWNVLVSSSREKDFEDQLANFADSLSEKLEALKYVMTSWLVYKKQFLESWTLNHPHFGDKSSEGAHAYV</sequence>
<dbReference type="EMBL" id="FR824193">
    <property type="protein sequence ID" value="CCA22227.1"/>
    <property type="molecule type" value="Genomic_DNA"/>
</dbReference>
<evidence type="ECO:0000313" key="3">
    <source>
        <dbReference type="EMBL" id="CCA22227.1"/>
    </source>
</evidence>
<accession>F0WLQ5</accession>
<dbReference type="AlphaFoldDB" id="F0WLQ5"/>
<proteinExistence type="predicted"/>
<dbReference type="HOGENOM" id="CLU_013727_1_1_1"/>
<feature type="domain" description="MULE transposase" evidence="2">
    <location>
        <begin position="91"/>
        <end position="186"/>
    </location>
</feature>
<dbReference type="Pfam" id="PF10551">
    <property type="entry name" value="MULE"/>
    <property type="match status" value="1"/>
</dbReference>
<reference evidence="3" key="2">
    <citation type="submission" date="2011-02" db="EMBL/GenBank/DDBJ databases">
        <authorList>
            <person name="MacLean D."/>
        </authorList>
    </citation>
    <scope>NUCLEOTIDE SEQUENCE</scope>
</reference>
<keyword evidence="1" id="KW-0812">Transmembrane</keyword>
<protein>
    <submittedName>
        <fullName evidence="3">Pc21g00130 putative</fullName>
    </submittedName>
</protein>
<reference evidence="3" key="1">
    <citation type="journal article" date="2011" name="PLoS Biol.">
        <title>Gene gain and loss during evolution of obligate parasitism in the white rust pathogen of Arabidopsis thaliana.</title>
        <authorList>
            <person name="Kemen E."/>
            <person name="Gardiner A."/>
            <person name="Schultz-Larsen T."/>
            <person name="Kemen A.C."/>
            <person name="Balmuth A.L."/>
            <person name="Robert-Seilaniantz A."/>
            <person name="Bailey K."/>
            <person name="Holub E."/>
            <person name="Studholme D.J."/>
            <person name="Maclean D."/>
            <person name="Jones J.D."/>
        </authorList>
    </citation>
    <scope>NUCLEOTIDE SEQUENCE</scope>
</reference>
<evidence type="ECO:0000259" key="2">
    <source>
        <dbReference type="Pfam" id="PF10551"/>
    </source>
</evidence>
<organism evidence="3">
    <name type="scientific">Albugo laibachii Nc14</name>
    <dbReference type="NCBI Taxonomy" id="890382"/>
    <lineage>
        <taxon>Eukaryota</taxon>
        <taxon>Sar</taxon>
        <taxon>Stramenopiles</taxon>
        <taxon>Oomycota</taxon>
        <taxon>Peronosporomycetes</taxon>
        <taxon>Albuginales</taxon>
        <taxon>Albuginaceae</taxon>
        <taxon>Albugo</taxon>
    </lineage>
</organism>
<feature type="transmembrane region" description="Helical" evidence="1">
    <location>
        <begin position="107"/>
        <end position="129"/>
    </location>
</feature>
<gene>
    <name evidence="3" type="primary">AlNc14C148G7437</name>
    <name evidence="3" type="ORF">ALNC14_083700</name>
</gene>
<evidence type="ECO:0000256" key="1">
    <source>
        <dbReference type="SAM" id="Phobius"/>
    </source>
</evidence>
<dbReference type="PANTHER" id="PTHR31569">
    <property type="entry name" value="SWIM-TYPE DOMAIN-CONTAINING PROTEIN"/>
    <property type="match status" value="1"/>
</dbReference>
<dbReference type="InterPro" id="IPR052579">
    <property type="entry name" value="Zinc_finger_SWIM"/>
</dbReference>
<keyword evidence="1" id="KW-1133">Transmembrane helix</keyword>
<dbReference type="InterPro" id="IPR018289">
    <property type="entry name" value="MULE_transposase_dom"/>
</dbReference>
<dbReference type="PANTHER" id="PTHR31569:SF4">
    <property type="entry name" value="SWIM-TYPE DOMAIN-CONTAINING PROTEIN"/>
    <property type="match status" value="1"/>
</dbReference>
<keyword evidence="1" id="KW-0472">Membrane</keyword>